<reference evidence="2 3" key="1">
    <citation type="submission" date="2014-09" db="EMBL/GenBank/DDBJ databases">
        <title>Draft genome sequence of an obligately methylotrophic methanogen, Methanococcoides methylutens, isolated from marine sediment.</title>
        <authorList>
            <person name="Guan Y."/>
            <person name="Ngugi D.K."/>
            <person name="Blom J."/>
            <person name="Ali S."/>
            <person name="Ferry J.G."/>
            <person name="Stingl U."/>
        </authorList>
    </citation>
    <scope>NUCLEOTIDE SEQUENCE [LARGE SCALE GENOMIC DNA]</scope>
    <source>
        <strain evidence="2 3">DSM 2657</strain>
    </source>
</reference>
<dbReference type="AlphaFoldDB" id="A0A099SYL0"/>
<dbReference type="OrthoDB" id="147796at2157"/>
<evidence type="ECO:0000256" key="1">
    <source>
        <dbReference type="SAM" id="Phobius"/>
    </source>
</evidence>
<keyword evidence="1" id="KW-0812">Transmembrane</keyword>
<evidence type="ECO:0000313" key="2">
    <source>
        <dbReference type="EMBL" id="KGK98005.1"/>
    </source>
</evidence>
<protein>
    <submittedName>
        <fullName evidence="2">Uncharacterized protein</fullName>
    </submittedName>
</protein>
<sequence>MRKFDDSAQLLLLAAFAIGFTLVITTIMLNNVIYASNMASESTTDISSYDISNVAQMTDEATKAAYNNNSKAEFTEYMNSYANEVTAMYAFRGLSLSFDNSSLVDPYFTKSGLYGGESDWIVVKNVNRTDEFTIELNDTSKLGNASNAYEVQVINQSGTTWLMKVYNDSVNINITVNNNTHQEPLYAYMRLNITGKEIDGDTYDFKFDTSTTTDPYKIKFVNSSNAMGYYTISGVLDDDEQTSFVEKRSWVTNATISLSSNNNKINLSIPVTVP</sequence>
<name>A0A099SYL0_METMT</name>
<comment type="caution">
    <text evidence="2">The sequence shown here is derived from an EMBL/GenBank/DDBJ whole genome shotgun (WGS) entry which is preliminary data.</text>
</comment>
<organism evidence="2 3">
    <name type="scientific">Methanococcoides methylutens</name>
    <dbReference type="NCBI Taxonomy" id="2226"/>
    <lineage>
        <taxon>Archaea</taxon>
        <taxon>Methanobacteriati</taxon>
        <taxon>Methanobacteriota</taxon>
        <taxon>Stenosarchaea group</taxon>
        <taxon>Methanomicrobia</taxon>
        <taxon>Methanosarcinales</taxon>
        <taxon>Methanosarcinaceae</taxon>
        <taxon>Methanococcoides</taxon>
    </lineage>
</organism>
<accession>A0A099SYL0</accession>
<feature type="transmembrane region" description="Helical" evidence="1">
    <location>
        <begin position="12"/>
        <end position="34"/>
    </location>
</feature>
<dbReference type="EMBL" id="JRHO01000014">
    <property type="protein sequence ID" value="KGK98005.1"/>
    <property type="molecule type" value="Genomic_DNA"/>
</dbReference>
<dbReference type="RefSeq" id="WP_048195211.1">
    <property type="nucleotide sequence ID" value="NZ_CAAGSM010000001.1"/>
</dbReference>
<proteinExistence type="predicted"/>
<keyword evidence="3" id="KW-1185">Reference proteome</keyword>
<evidence type="ECO:0000313" key="3">
    <source>
        <dbReference type="Proteomes" id="UP000029859"/>
    </source>
</evidence>
<keyword evidence="1" id="KW-0472">Membrane</keyword>
<dbReference type="Proteomes" id="UP000029859">
    <property type="component" value="Unassembled WGS sequence"/>
</dbReference>
<keyword evidence="1" id="KW-1133">Transmembrane helix</keyword>
<gene>
    <name evidence="2" type="ORF">LI82_09665</name>
</gene>